<accession>A0ABR0BG19</accession>
<gene>
    <name evidence="1" type="ORF">Purlil1_12816</name>
</gene>
<dbReference type="Proteomes" id="UP001287286">
    <property type="component" value="Unassembled WGS sequence"/>
</dbReference>
<reference evidence="1 2" key="1">
    <citation type="journal article" date="2024" name="Microbiol. Resour. Announc.">
        <title>Genome annotations for the ascomycete fungi Trichoderma harzianum, Trichoderma aggressivum, and Purpureocillium lilacinum.</title>
        <authorList>
            <person name="Beijen E.P.W."/>
            <person name="Ohm R.A."/>
        </authorList>
    </citation>
    <scope>NUCLEOTIDE SEQUENCE [LARGE SCALE GENOMIC DNA]</scope>
    <source>
        <strain evidence="1 2">CBS 150709</strain>
    </source>
</reference>
<evidence type="ECO:0000313" key="1">
    <source>
        <dbReference type="EMBL" id="KAK4074925.1"/>
    </source>
</evidence>
<evidence type="ECO:0000313" key="2">
    <source>
        <dbReference type="Proteomes" id="UP001287286"/>
    </source>
</evidence>
<organism evidence="1 2">
    <name type="scientific">Purpureocillium lilacinum</name>
    <name type="common">Paecilomyces lilacinus</name>
    <dbReference type="NCBI Taxonomy" id="33203"/>
    <lineage>
        <taxon>Eukaryota</taxon>
        <taxon>Fungi</taxon>
        <taxon>Dikarya</taxon>
        <taxon>Ascomycota</taxon>
        <taxon>Pezizomycotina</taxon>
        <taxon>Sordariomycetes</taxon>
        <taxon>Hypocreomycetidae</taxon>
        <taxon>Hypocreales</taxon>
        <taxon>Ophiocordycipitaceae</taxon>
        <taxon>Purpureocillium</taxon>
    </lineage>
</organism>
<proteinExistence type="predicted"/>
<dbReference type="EMBL" id="JAWRVI010000136">
    <property type="protein sequence ID" value="KAK4074925.1"/>
    <property type="molecule type" value="Genomic_DNA"/>
</dbReference>
<comment type="caution">
    <text evidence="1">The sequence shown here is derived from an EMBL/GenBank/DDBJ whole genome shotgun (WGS) entry which is preliminary data.</text>
</comment>
<protein>
    <submittedName>
        <fullName evidence="1">Uncharacterized protein</fullName>
    </submittedName>
</protein>
<keyword evidence="2" id="KW-1185">Reference proteome</keyword>
<sequence length="227" mass="25911">MATTSFSLERALDGLEQDGFVDLKDESIGEHVLQMEQRRFPFSSKYGLDFCDSYVLQDKRIRSIIESVFPRCILAHWLRYEAYPGHIVSFMQGGQKAGRCAVMVHLLSKGSRVNYFLGSHLLELPATKGRRLLWETALSALTDAGHVASEKTFEQGGMVIIDARTRYEIKEGYAIKFEFVTEDLVTTKWPKMMLPSMDSLRRKVDEMQSAKIALNFAFYDHLVAEPK</sequence>
<name>A0ABR0BG19_PURLI</name>